<organism evidence="12 13">
    <name type="scientific">Orchesella dallaii</name>
    <dbReference type="NCBI Taxonomy" id="48710"/>
    <lineage>
        <taxon>Eukaryota</taxon>
        <taxon>Metazoa</taxon>
        <taxon>Ecdysozoa</taxon>
        <taxon>Arthropoda</taxon>
        <taxon>Hexapoda</taxon>
        <taxon>Collembola</taxon>
        <taxon>Entomobryomorpha</taxon>
        <taxon>Entomobryoidea</taxon>
        <taxon>Orchesellidae</taxon>
        <taxon>Orchesellinae</taxon>
        <taxon>Orchesella</taxon>
    </lineage>
</organism>
<dbReference type="Pfam" id="PF01435">
    <property type="entry name" value="Peptidase_M48"/>
    <property type="match status" value="1"/>
</dbReference>
<keyword evidence="4" id="KW-0378">Hydrolase</keyword>
<dbReference type="Gene3D" id="3.30.2010.10">
    <property type="entry name" value="Metalloproteases ('zincins'), catalytic domain"/>
    <property type="match status" value="1"/>
</dbReference>
<evidence type="ECO:0000313" key="12">
    <source>
        <dbReference type="EMBL" id="CAL8145961.1"/>
    </source>
</evidence>
<dbReference type="Proteomes" id="UP001642540">
    <property type="component" value="Unassembled WGS sequence"/>
</dbReference>
<accession>A0ABP1S8N6</accession>
<name>A0ABP1S8N6_9HEXA</name>
<evidence type="ECO:0000256" key="8">
    <source>
        <dbReference type="ARBA" id="ARBA00040360"/>
    </source>
</evidence>
<keyword evidence="2" id="KW-0645">Protease</keyword>
<feature type="domain" description="Peptidase M48" evidence="11">
    <location>
        <begin position="228"/>
        <end position="398"/>
    </location>
</feature>
<evidence type="ECO:0000256" key="5">
    <source>
        <dbReference type="ARBA" id="ARBA00022833"/>
    </source>
</evidence>
<evidence type="ECO:0000256" key="4">
    <source>
        <dbReference type="ARBA" id="ARBA00022801"/>
    </source>
</evidence>
<comment type="caution">
    <text evidence="12">The sequence shown here is derived from an EMBL/GenBank/DDBJ whole genome shotgun (WGS) entry which is preliminary data.</text>
</comment>
<keyword evidence="10" id="KW-0812">Transmembrane</keyword>
<reference evidence="12 13" key="1">
    <citation type="submission" date="2024-08" db="EMBL/GenBank/DDBJ databases">
        <authorList>
            <person name="Cucini C."/>
            <person name="Frati F."/>
        </authorList>
    </citation>
    <scope>NUCLEOTIDE SEQUENCE [LARGE SCALE GENOMIC DNA]</scope>
</reference>
<dbReference type="PANTHER" id="PTHR22726">
    <property type="entry name" value="METALLOENDOPEPTIDASE OMA1"/>
    <property type="match status" value="1"/>
</dbReference>
<evidence type="ECO:0000256" key="9">
    <source>
        <dbReference type="ARBA" id="ARBA00042978"/>
    </source>
</evidence>
<evidence type="ECO:0000256" key="6">
    <source>
        <dbReference type="ARBA" id="ARBA00023049"/>
    </source>
</evidence>
<dbReference type="EMBL" id="CAXLJM020000164">
    <property type="protein sequence ID" value="CAL8145961.1"/>
    <property type="molecule type" value="Genomic_DNA"/>
</dbReference>
<keyword evidence="3" id="KW-0479">Metal-binding</keyword>
<protein>
    <recommendedName>
        <fullName evidence="8">Metalloendopeptidase OMA1, mitochondrial</fullName>
    </recommendedName>
    <alternativeName>
        <fullName evidence="9">Overlapping with the m-AAA protease 1 homolog</fullName>
    </alternativeName>
</protein>
<evidence type="ECO:0000259" key="11">
    <source>
        <dbReference type="Pfam" id="PF01435"/>
    </source>
</evidence>
<keyword evidence="10" id="KW-0472">Membrane</keyword>
<evidence type="ECO:0000313" key="13">
    <source>
        <dbReference type="Proteomes" id="UP001642540"/>
    </source>
</evidence>
<sequence length="464" mass="53215">MLTVSSRTLLCNKILKSTLYNSILDNLSLPLKNRHGFAHNAAVKYGHNEHVLRSKSIFTSPLRKSSENILKIHEVHPQWNCHFQTSSKRNALPAIVAHVIARFSKFGAMLLGRTVRRYWQKLPPNEKVIWKNDMKKNRNVISMIVGVILCGIYAYYLNHLYETPITKRKRFVAFTNEQILEMSKMQLDELLLENEGCIIPATKKGLEFYDRVVKVSNQLIRGNQDLPQIHDLEWTVTVVYDDKQINAFVLPCGSIFVYSGMLQLCDNDDQLGIILGHEMAHAVLSHSAEEVSLLQFWEYVYILPIAALWAILPSDLTAYIAHLMGSKMKEILMELPHSRLLEEEADKVGLILAAKACFDIREAPVVWAKMRLVDGDDSGIAWLSTHPTNEERQKVLDELLPEGINLREICQCPQLPHLDPRQKIAAYDKMFKIDFYHRKEKLYVPLNVNKDEMILQSSSPKSNC</sequence>
<evidence type="ECO:0000256" key="3">
    <source>
        <dbReference type="ARBA" id="ARBA00022723"/>
    </source>
</evidence>
<evidence type="ECO:0000256" key="10">
    <source>
        <dbReference type="SAM" id="Phobius"/>
    </source>
</evidence>
<evidence type="ECO:0000256" key="7">
    <source>
        <dbReference type="ARBA" id="ARBA00038233"/>
    </source>
</evidence>
<keyword evidence="13" id="KW-1185">Reference proteome</keyword>
<comment type="similarity">
    <text evidence="7">Belongs to the peptidase M48 family.</text>
</comment>
<comment type="cofactor">
    <cofactor evidence="1">
        <name>Zn(2+)</name>
        <dbReference type="ChEBI" id="CHEBI:29105"/>
    </cofactor>
</comment>
<gene>
    <name evidence="12" type="ORF">ODALV1_LOCUS30657</name>
</gene>
<dbReference type="InterPro" id="IPR001915">
    <property type="entry name" value="Peptidase_M48"/>
</dbReference>
<dbReference type="CDD" id="cd07331">
    <property type="entry name" value="M48C_Oma1_like"/>
    <property type="match status" value="1"/>
</dbReference>
<dbReference type="InterPro" id="IPR051156">
    <property type="entry name" value="Mito/Outer_Membr_Metalloprot"/>
</dbReference>
<proteinExistence type="inferred from homology"/>
<evidence type="ECO:0000256" key="2">
    <source>
        <dbReference type="ARBA" id="ARBA00022670"/>
    </source>
</evidence>
<keyword evidence="10" id="KW-1133">Transmembrane helix</keyword>
<dbReference type="PANTHER" id="PTHR22726:SF1">
    <property type="entry name" value="METALLOENDOPEPTIDASE OMA1, MITOCHONDRIAL"/>
    <property type="match status" value="1"/>
</dbReference>
<evidence type="ECO:0000256" key="1">
    <source>
        <dbReference type="ARBA" id="ARBA00001947"/>
    </source>
</evidence>
<feature type="transmembrane region" description="Helical" evidence="10">
    <location>
        <begin position="140"/>
        <end position="157"/>
    </location>
</feature>
<keyword evidence="6" id="KW-0482">Metalloprotease</keyword>
<keyword evidence="5" id="KW-0862">Zinc</keyword>